<gene>
    <name evidence="1" type="primary">Contig15391.g16406</name>
    <name evidence="1" type="ORF">STYLEM_4016</name>
</gene>
<proteinExistence type="predicted"/>
<evidence type="ECO:0000313" key="1">
    <source>
        <dbReference type="EMBL" id="CDW75031.1"/>
    </source>
</evidence>
<organism evidence="1 2">
    <name type="scientific">Stylonychia lemnae</name>
    <name type="common">Ciliate</name>
    <dbReference type="NCBI Taxonomy" id="5949"/>
    <lineage>
        <taxon>Eukaryota</taxon>
        <taxon>Sar</taxon>
        <taxon>Alveolata</taxon>
        <taxon>Ciliophora</taxon>
        <taxon>Intramacronucleata</taxon>
        <taxon>Spirotrichea</taxon>
        <taxon>Stichotrichia</taxon>
        <taxon>Sporadotrichida</taxon>
        <taxon>Oxytrichidae</taxon>
        <taxon>Stylonychinae</taxon>
        <taxon>Stylonychia</taxon>
    </lineage>
</organism>
<name>A0A077ZYL1_STYLE</name>
<dbReference type="InParanoid" id="A0A077ZYL1"/>
<sequence length="356" mass="40358">MTIADRNLRDKSAANYLETIRENEKPIFVMKEGRSNQKQQKNIQRIGSQESIISSSGIDRLNYQSSESQLDIIGNIIISPHKRIINNQKHINIDEQTQSSTIASRNLVQINENFSEKQSHLSITEDKSSLSRALQRRENLSQLYQETIPDEQQMNINQYINDGIANRKRPKKRGPLIAQNQLFPPLDRSTKNQSETRLLKLPDIKGTSRQGNVADDVAFNLMPIHSQNNQQAVNYIYQPTPEEKKEQVRSRLEMLYKVRIPRQKIQQKNWENQSINSSGIYTKQQVQPQIPVKKKLVLNQQNIGMGIKQGGSNIANSIIYQPNGLSNSSVGGASLTPGSLVVENSGLPAQRPGWWG</sequence>
<accession>A0A077ZYL1</accession>
<dbReference type="EMBL" id="CCKQ01003890">
    <property type="protein sequence ID" value="CDW75031.1"/>
    <property type="molecule type" value="Genomic_DNA"/>
</dbReference>
<evidence type="ECO:0000313" key="2">
    <source>
        <dbReference type="Proteomes" id="UP000039865"/>
    </source>
</evidence>
<protein>
    <submittedName>
        <fullName evidence="1">Uncharacterized protein</fullName>
    </submittedName>
</protein>
<dbReference type="Proteomes" id="UP000039865">
    <property type="component" value="Unassembled WGS sequence"/>
</dbReference>
<keyword evidence="2" id="KW-1185">Reference proteome</keyword>
<dbReference type="AlphaFoldDB" id="A0A077ZYL1"/>
<reference evidence="1 2" key="1">
    <citation type="submission" date="2014-06" db="EMBL/GenBank/DDBJ databases">
        <authorList>
            <person name="Swart Estienne"/>
        </authorList>
    </citation>
    <scope>NUCLEOTIDE SEQUENCE [LARGE SCALE GENOMIC DNA]</scope>
    <source>
        <strain evidence="1 2">130c</strain>
    </source>
</reference>